<organism evidence="2 3">
    <name type="scientific">Amylocarpus encephaloides</name>
    <dbReference type="NCBI Taxonomy" id="45428"/>
    <lineage>
        <taxon>Eukaryota</taxon>
        <taxon>Fungi</taxon>
        <taxon>Dikarya</taxon>
        <taxon>Ascomycota</taxon>
        <taxon>Pezizomycotina</taxon>
        <taxon>Leotiomycetes</taxon>
        <taxon>Helotiales</taxon>
        <taxon>Helotiales incertae sedis</taxon>
        <taxon>Amylocarpus</taxon>
    </lineage>
</organism>
<dbReference type="EMBL" id="MU251398">
    <property type="protein sequence ID" value="KAG9236854.1"/>
    <property type="molecule type" value="Genomic_DNA"/>
</dbReference>
<gene>
    <name evidence="2" type="ORF">BJ875DRAFT_523749</name>
</gene>
<accession>A0A9P7YN22</accession>
<name>A0A9P7YN22_9HELO</name>
<evidence type="ECO:0000256" key="1">
    <source>
        <dbReference type="SAM" id="Phobius"/>
    </source>
</evidence>
<keyword evidence="3" id="KW-1185">Reference proteome</keyword>
<comment type="caution">
    <text evidence="2">The sequence shown here is derived from an EMBL/GenBank/DDBJ whole genome shotgun (WGS) entry which is preliminary data.</text>
</comment>
<dbReference type="Proteomes" id="UP000824998">
    <property type="component" value="Unassembled WGS sequence"/>
</dbReference>
<protein>
    <submittedName>
        <fullName evidence="2">Uncharacterized protein</fullName>
    </submittedName>
</protein>
<keyword evidence="1" id="KW-0812">Transmembrane</keyword>
<dbReference type="AlphaFoldDB" id="A0A9P7YN22"/>
<evidence type="ECO:0000313" key="3">
    <source>
        <dbReference type="Proteomes" id="UP000824998"/>
    </source>
</evidence>
<reference evidence="2" key="1">
    <citation type="journal article" date="2021" name="IMA Fungus">
        <title>Genomic characterization of three marine fungi, including Emericellopsis atlantica sp. nov. with signatures of a generalist lifestyle and marine biomass degradation.</title>
        <authorList>
            <person name="Hagestad O.C."/>
            <person name="Hou L."/>
            <person name="Andersen J.H."/>
            <person name="Hansen E.H."/>
            <person name="Altermark B."/>
            <person name="Li C."/>
            <person name="Kuhnert E."/>
            <person name="Cox R.J."/>
            <person name="Crous P.W."/>
            <person name="Spatafora J.W."/>
            <person name="Lail K."/>
            <person name="Amirebrahimi M."/>
            <person name="Lipzen A."/>
            <person name="Pangilinan J."/>
            <person name="Andreopoulos W."/>
            <person name="Hayes R.D."/>
            <person name="Ng V."/>
            <person name="Grigoriev I.V."/>
            <person name="Jackson S.A."/>
            <person name="Sutton T.D.S."/>
            <person name="Dobson A.D.W."/>
            <person name="Rama T."/>
        </authorList>
    </citation>
    <scope>NUCLEOTIDE SEQUENCE</scope>
    <source>
        <strain evidence="2">TRa018bII</strain>
    </source>
</reference>
<proteinExistence type="predicted"/>
<feature type="transmembrane region" description="Helical" evidence="1">
    <location>
        <begin position="37"/>
        <end position="57"/>
    </location>
</feature>
<evidence type="ECO:0000313" key="2">
    <source>
        <dbReference type="EMBL" id="KAG9236854.1"/>
    </source>
</evidence>
<sequence length="213" mass="24258">MAHRTILLNLLPDLILVIVIYLHTWHPRFLSYVDHHIPGLFLKLAILFTIIPLEQWLDSYAKQIRDMPVDLETLVPAHWEFQRICLFVLYHSTSAERRYQQIFKKVAREGISAEKRTRGFHKMGNPNHTHNPALETAALETAVLYSTVSIPLPPAGLRALRSFQLVCLGMLRILGLLVVTALHDLSSSSKIDVTWRTSMSTPQCRTSTNPSIS</sequence>
<feature type="transmembrane region" description="Helical" evidence="1">
    <location>
        <begin position="7"/>
        <end position="25"/>
    </location>
</feature>
<keyword evidence="1" id="KW-1133">Transmembrane helix</keyword>
<keyword evidence="1" id="KW-0472">Membrane</keyword>